<dbReference type="Gene3D" id="3.40.50.1170">
    <property type="entry name" value="L-asparaginase, N-terminal domain"/>
    <property type="match status" value="1"/>
</dbReference>
<dbReference type="Pfam" id="PF00710">
    <property type="entry name" value="Asparaginase"/>
    <property type="match status" value="1"/>
</dbReference>
<dbReference type="InterPro" id="IPR027474">
    <property type="entry name" value="L-asparaginase_N"/>
</dbReference>
<name>A0A1H0HFT7_9PSED</name>
<feature type="domain" description="L-asparaginase N-terminal" evidence="1">
    <location>
        <begin position="3"/>
        <end position="154"/>
    </location>
</feature>
<dbReference type="AlphaFoldDB" id="A0A1H0HFT7"/>
<dbReference type="PIRSF" id="PIRSF001220">
    <property type="entry name" value="L-ASNase_gatD"/>
    <property type="match status" value="1"/>
</dbReference>
<organism evidence="2 3">
    <name type="scientific">Pseudomonas jinjuensis</name>
    <dbReference type="NCBI Taxonomy" id="198616"/>
    <lineage>
        <taxon>Bacteria</taxon>
        <taxon>Pseudomonadati</taxon>
        <taxon>Pseudomonadota</taxon>
        <taxon>Gammaproteobacteria</taxon>
        <taxon>Pseudomonadales</taxon>
        <taxon>Pseudomonadaceae</taxon>
        <taxon>Pseudomonas</taxon>
    </lineage>
</organism>
<dbReference type="PIRSF" id="PIRSF500176">
    <property type="entry name" value="L_ASNase"/>
    <property type="match status" value="1"/>
</dbReference>
<evidence type="ECO:0000259" key="1">
    <source>
        <dbReference type="Pfam" id="PF00710"/>
    </source>
</evidence>
<dbReference type="InterPro" id="IPR036152">
    <property type="entry name" value="Asp/glu_Ase-like_sf"/>
</dbReference>
<dbReference type="SUPFAM" id="SSF53774">
    <property type="entry name" value="Glutaminase/Asparaginase"/>
    <property type="match status" value="1"/>
</dbReference>
<accession>A0A1H0HFT7</accession>
<dbReference type="PRINTS" id="PR00139">
    <property type="entry name" value="ASNGLNASE"/>
</dbReference>
<proteinExistence type="predicted"/>
<gene>
    <name evidence="2" type="ORF">SAMN05216193_108209</name>
</gene>
<dbReference type="OrthoDB" id="9788068at2"/>
<dbReference type="RefSeq" id="WP_084309574.1">
    <property type="nucleotide sequence ID" value="NZ_FNIJ01000008.1"/>
</dbReference>
<evidence type="ECO:0000313" key="2">
    <source>
        <dbReference type="EMBL" id="SDO17711.1"/>
    </source>
</evidence>
<dbReference type="STRING" id="198616.SAMN05216193_108209"/>
<protein>
    <submittedName>
        <fullName evidence="2">L-asparaginase</fullName>
    </submittedName>
</protein>
<dbReference type="Proteomes" id="UP000242957">
    <property type="component" value="Unassembled WGS sequence"/>
</dbReference>
<sequence>MKLQIFTTGGTFDKVYYDALSDFQIGDPMAPEILREARVTFEWQVEGLTRKDSLELTDEDRELIRSRVAACPERHILITHGTDTMTRTADVLRDIPGKVIVFTGAMQPARMRDTDAPFNLGVAVGALQVLPDGIYIAMSGRIFEAGKVKKNRAEGRFEDS</sequence>
<reference evidence="3" key="1">
    <citation type="submission" date="2016-10" db="EMBL/GenBank/DDBJ databases">
        <authorList>
            <person name="Varghese N."/>
            <person name="Submissions S."/>
        </authorList>
    </citation>
    <scope>NUCLEOTIDE SEQUENCE [LARGE SCALE GENOMIC DNA]</scope>
    <source>
        <strain evidence="3">JCM 21621</strain>
    </source>
</reference>
<evidence type="ECO:0000313" key="3">
    <source>
        <dbReference type="Proteomes" id="UP000242957"/>
    </source>
</evidence>
<dbReference type="InterPro" id="IPR037152">
    <property type="entry name" value="L-asparaginase_N_sf"/>
</dbReference>
<dbReference type="EMBL" id="FNIJ01000008">
    <property type="protein sequence ID" value="SDO17711.1"/>
    <property type="molecule type" value="Genomic_DNA"/>
</dbReference>
<dbReference type="InterPro" id="IPR006034">
    <property type="entry name" value="Asparaginase/glutaminase-like"/>
</dbReference>
<keyword evidence="3" id="KW-1185">Reference proteome</keyword>